<comment type="caution">
    <text evidence="1">The sequence shown here is derived from an EMBL/GenBank/DDBJ whole genome shotgun (WGS) entry which is preliminary data.</text>
</comment>
<sequence>MTYLLAFGLFLILVVLMSIGVLMRRQPIQGSCGGLSSVGVDKVCDCDTTCDAHQSKLYQIQEPSDKP</sequence>
<evidence type="ECO:0008006" key="3">
    <source>
        <dbReference type="Google" id="ProtNLM"/>
    </source>
</evidence>
<protein>
    <recommendedName>
        <fullName evidence="3">(Na+)-NQR maturation NqrM</fullName>
    </recommendedName>
</protein>
<dbReference type="PANTHER" id="PTHR40691:SF3">
    <property type="entry name" value="(NA+)-NQR MATURATION NQRM"/>
    <property type="match status" value="1"/>
</dbReference>
<keyword evidence="2" id="KW-1185">Reference proteome</keyword>
<dbReference type="RefSeq" id="WP_055466872.1">
    <property type="nucleotide sequence ID" value="NZ_CP046797.1"/>
</dbReference>
<reference evidence="1 2" key="1">
    <citation type="submission" date="2015-08" db="EMBL/GenBank/DDBJ databases">
        <title>Antibacterial properties of a collection of Vibrionaceae strains.</title>
        <authorList>
            <person name="Giubergia S."/>
        </authorList>
    </citation>
    <scope>NUCLEOTIDE SEQUENCE [LARGE SCALE GENOMIC DNA]</scope>
    <source>
        <strain evidence="1 2">S0821</strain>
    </source>
</reference>
<organism evidence="1 2">
    <name type="scientific">Vibrio furnissii</name>
    <dbReference type="NCBI Taxonomy" id="29494"/>
    <lineage>
        <taxon>Bacteria</taxon>
        <taxon>Pseudomonadati</taxon>
        <taxon>Pseudomonadota</taxon>
        <taxon>Gammaproteobacteria</taxon>
        <taxon>Vibrionales</taxon>
        <taxon>Vibrionaceae</taxon>
        <taxon>Vibrio</taxon>
    </lineage>
</organism>
<dbReference type="InterPro" id="IPR007495">
    <property type="entry name" value="NqrM"/>
</dbReference>
<dbReference type="Pfam" id="PF04400">
    <property type="entry name" value="NqrM"/>
    <property type="match status" value="1"/>
</dbReference>
<dbReference type="PANTHER" id="PTHR40691">
    <property type="entry name" value="(NA+)-NQR MATURATION NQRM"/>
    <property type="match status" value="1"/>
</dbReference>
<dbReference type="Proteomes" id="UP000051221">
    <property type="component" value="Unassembled WGS sequence"/>
</dbReference>
<dbReference type="AlphaFoldDB" id="A0A0Q2M8B1"/>
<evidence type="ECO:0000313" key="1">
    <source>
        <dbReference type="EMBL" id="KQH84297.1"/>
    </source>
</evidence>
<dbReference type="EMBL" id="LKHS01000020">
    <property type="protein sequence ID" value="KQH84297.1"/>
    <property type="molecule type" value="Genomic_DNA"/>
</dbReference>
<accession>A0A0Q2M8B1</accession>
<proteinExistence type="predicted"/>
<evidence type="ECO:0000313" key="2">
    <source>
        <dbReference type="Proteomes" id="UP000051221"/>
    </source>
</evidence>
<name>A0A0Q2M8B1_VIBFU</name>
<dbReference type="InParanoid" id="A0A0Q2M8B1"/>
<gene>
    <name evidence="1" type="ORF">AMR76_18900</name>
</gene>